<sequence>MTPPISAAPIVQTPAIQAAQIGATAGHAAMQVPAIKYAIVPFIPAIAPIPLVFTFLLSFTLCLRLNKPSFNLELLI</sequence>
<dbReference type="Proteomes" id="UP000664832">
    <property type="component" value="Unassembled WGS sequence"/>
</dbReference>
<organism evidence="2 3">
    <name type="scientific">Candidatus Enterococcus courvalinii</name>
    <dbReference type="NCBI Taxonomy" id="2815329"/>
    <lineage>
        <taxon>Bacteria</taxon>
        <taxon>Bacillati</taxon>
        <taxon>Bacillota</taxon>
        <taxon>Bacilli</taxon>
        <taxon>Lactobacillales</taxon>
        <taxon>Enterococcaceae</taxon>
        <taxon>Enterococcus</taxon>
    </lineage>
</organism>
<name>A0ABS3I1L1_9ENTE</name>
<accession>A0ABS3I1L1</accession>
<evidence type="ECO:0000256" key="1">
    <source>
        <dbReference type="SAM" id="Phobius"/>
    </source>
</evidence>
<keyword evidence="1" id="KW-0472">Membrane</keyword>
<feature type="transmembrane region" description="Helical" evidence="1">
    <location>
        <begin position="39"/>
        <end position="63"/>
    </location>
</feature>
<evidence type="ECO:0000313" key="2">
    <source>
        <dbReference type="EMBL" id="MBO0482220.1"/>
    </source>
</evidence>
<comment type="caution">
    <text evidence="2">The sequence shown here is derived from an EMBL/GenBank/DDBJ whole genome shotgun (WGS) entry which is preliminary data.</text>
</comment>
<proteinExistence type="predicted"/>
<evidence type="ECO:0000313" key="3">
    <source>
        <dbReference type="Proteomes" id="UP000664832"/>
    </source>
</evidence>
<keyword evidence="1" id="KW-1133">Transmembrane helix</keyword>
<dbReference type="EMBL" id="JAFLWI010000009">
    <property type="protein sequence ID" value="MBO0482220.1"/>
    <property type="molecule type" value="Genomic_DNA"/>
</dbReference>
<dbReference type="RefSeq" id="WP_206898941.1">
    <property type="nucleotide sequence ID" value="NZ_JAFLWI010000009.1"/>
</dbReference>
<gene>
    <name evidence="2" type="ORF">JZO71_07800</name>
</gene>
<protein>
    <submittedName>
        <fullName evidence="2">Uncharacterized protein</fullName>
    </submittedName>
</protein>
<keyword evidence="1" id="KW-0812">Transmembrane</keyword>
<keyword evidence="3" id="KW-1185">Reference proteome</keyword>
<reference evidence="2 3" key="1">
    <citation type="submission" date="2021-03" db="EMBL/GenBank/DDBJ databases">
        <title>Enterococcal diversity collection.</title>
        <authorList>
            <person name="Gilmore M.S."/>
            <person name="Schwartzman J."/>
            <person name="Van Tyne D."/>
            <person name="Martin M."/>
            <person name="Earl A.M."/>
            <person name="Manson A.L."/>
            <person name="Straub T."/>
            <person name="Salamzade R."/>
            <person name="Saavedra J."/>
            <person name="Lebreton F."/>
            <person name="Prichula J."/>
            <person name="Schaufler K."/>
            <person name="Gaca A."/>
            <person name="Sgardioli B."/>
            <person name="Wagenaar J."/>
            <person name="Strong T."/>
        </authorList>
    </citation>
    <scope>NUCLEOTIDE SEQUENCE [LARGE SCALE GENOMIC DNA]</scope>
    <source>
        <strain evidence="2 3">MSG2901</strain>
    </source>
</reference>